<evidence type="ECO:0000256" key="3">
    <source>
        <dbReference type="ARBA" id="ARBA00022837"/>
    </source>
</evidence>
<protein>
    <recommendedName>
        <fullName evidence="5">Calx-beta domain-containing protein</fullName>
    </recommendedName>
</protein>
<evidence type="ECO:0000259" key="5">
    <source>
        <dbReference type="SMART" id="SM00237"/>
    </source>
</evidence>
<name>A0A2T1LVB5_9CHRO</name>
<evidence type="ECO:0000256" key="4">
    <source>
        <dbReference type="ARBA" id="ARBA00023065"/>
    </source>
</evidence>
<gene>
    <name evidence="6" type="ORF">C7H19_15585</name>
</gene>
<dbReference type="Pfam" id="PF03160">
    <property type="entry name" value="Calx-beta"/>
    <property type="match status" value="2"/>
</dbReference>
<proteinExistence type="predicted"/>
<keyword evidence="7" id="KW-1185">Reference proteome</keyword>
<dbReference type="GO" id="GO:0016020">
    <property type="term" value="C:membrane"/>
    <property type="evidence" value="ECO:0007669"/>
    <property type="project" value="InterPro"/>
</dbReference>
<dbReference type="Gene3D" id="2.60.40.2030">
    <property type="match status" value="2"/>
</dbReference>
<dbReference type="PANTHER" id="PTHR11878">
    <property type="entry name" value="SODIUM/CALCIUM EXCHANGER"/>
    <property type="match status" value="1"/>
</dbReference>
<comment type="caution">
    <text evidence="6">The sequence shown here is derived from an EMBL/GenBank/DDBJ whole genome shotgun (WGS) entry which is preliminary data.</text>
</comment>
<dbReference type="GO" id="GO:0030001">
    <property type="term" value="P:metal ion transport"/>
    <property type="evidence" value="ECO:0007669"/>
    <property type="project" value="TreeGrafter"/>
</dbReference>
<dbReference type="InterPro" id="IPR038081">
    <property type="entry name" value="CalX-like_sf"/>
</dbReference>
<keyword evidence="1" id="KW-0732">Signal</keyword>
<dbReference type="SUPFAM" id="SSF141072">
    <property type="entry name" value="CalX-like"/>
    <property type="match status" value="2"/>
</dbReference>
<sequence length="223" mass="23576">MQPIYRLECQTNKSGTLTFTPGQTSKTLTVPIIGDTTVEPDETFVVNLTSPTNATLADAIGQGTIQNDDVAATTIQFSKPSFTSTEGGNTTTVTISRSGTLANSSTVQFYISNGTAIAGQDFTDSSLTNVTFAADEKSKTVSISPIDDLLAEPTEFAFLRLINPTNGTLGGQDVALWNIEDNDSSTIVAGTTNLMSQSSDPLLASYEPFNVLDNMATSANFFV</sequence>
<dbReference type="EMBL" id="PXOH01000018">
    <property type="protein sequence ID" value="PSF35663.1"/>
    <property type="molecule type" value="Genomic_DNA"/>
</dbReference>
<accession>A0A2T1LVB5</accession>
<reference evidence="6 7" key="2">
    <citation type="submission" date="2018-03" db="EMBL/GenBank/DDBJ databases">
        <authorList>
            <person name="Keele B.F."/>
        </authorList>
    </citation>
    <scope>NUCLEOTIDE SEQUENCE [LARGE SCALE GENOMIC DNA]</scope>
    <source>
        <strain evidence="6 7">CCALA 016</strain>
    </source>
</reference>
<organism evidence="6 7">
    <name type="scientific">Aphanothece hegewaldii CCALA 016</name>
    <dbReference type="NCBI Taxonomy" id="2107694"/>
    <lineage>
        <taxon>Bacteria</taxon>
        <taxon>Bacillati</taxon>
        <taxon>Cyanobacteriota</taxon>
        <taxon>Cyanophyceae</taxon>
        <taxon>Oscillatoriophycideae</taxon>
        <taxon>Chroococcales</taxon>
        <taxon>Aphanothecaceae</taxon>
        <taxon>Aphanothece</taxon>
    </lineage>
</organism>
<dbReference type="InterPro" id="IPR051171">
    <property type="entry name" value="CaCA"/>
</dbReference>
<keyword evidence="4" id="KW-0813">Transport</keyword>
<keyword evidence="3" id="KW-0106">Calcium</keyword>
<dbReference type="Proteomes" id="UP000239001">
    <property type="component" value="Unassembled WGS sequence"/>
</dbReference>
<keyword evidence="2" id="KW-0677">Repeat</keyword>
<evidence type="ECO:0000313" key="6">
    <source>
        <dbReference type="EMBL" id="PSF35663.1"/>
    </source>
</evidence>
<evidence type="ECO:0000313" key="7">
    <source>
        <dbReference type="Proteomes" id="UP000239001"/>
    </source>
</evidence>
<evidence type="ECO:0000256" key="2">
    <source>
        <dbReference type="ARBA" id="ARBA00022737"/>
    </source>
</evidence>
<dbReference type="GO" id="GO:0007154">
    <property type="term" value="P:cell communication"/>
    <property type="evidence" value="ECO:0007669"/>
    <property type="project" value="InterPro"/>
</dbReference>
<reference evidence="6 7" key="1">
    <citation type="submission" date="2018-03" db="EMBL/GenBank/DDBJ databases">
        <title>The ancient ancestry and fast evolution of plastids.</title>
        <authorList>
            <person name="Moore K.R."/>
            <person name="Magnabosco C."/>
            <person name="Momper L."/>
            <person name="Gold D.A."/>
            <person name="Bosak T."/>
            <person name="Fournier G.P."/>
        </authorList>
    </citation>
    <scope>NUCLEOTIDE SEQUENCE [LARGE SCALE GENOMIC DNA]</scope>
    <source>
        <strain evidence="6 7">CCALA 016</strain>
    </source>
</reference>
<dbReference type="InterPro" id="IPR003644">
    <property type="entry name" value="Calx_beta"/>
</dbReference>
<dbReference type="AlphaFoldDB" id="A0A2T1LVB5"/>
<dbReference type="OrthoDB" id="415385at2"/>
<feature type="domain" description="Calx-beta" evidence="5">
    <location>
        <begin position="62"/>
        <end position="162"/>
    </location>
</feature>
<evidence type="ECO:0000256" key="1">
    <source>
        <dbReference type="ARBA" id="ARBA00022729"/>
    </source>
</evidence>
<dbReference type="PANTHER" id="PTHR11878:SF65">
    <property type="entry name" value="NA_CA-EXCHANGE PROTEIN, ISOFORM G"/>
    <property type="match status" value="1"/>
</dbReference>
<dbReference type="SMART" id="SM00237">
    <property type="entry name" value="Calx_beta"/>
    <property type="match status" value="1"/>
</dbReference>
<keyword evidence="4" id="KW-0406">Ion transport</keyword>